<evidence type="ECO:0000313" key="3">
    <source>
        <dbReference type="Proteomes" id="UP000094793"/>
    </source>
</evidence>
<organism evidence="2 3">
    <name type="scientific">Brevibacterium aurantiacum</name>
    <dbReference type="NCBI Taxonomy" id="273384"/>
    <lineage>
        <taxon>Bacteria</taxon>
        <taxon>Bacillati</taxon>
        <taxon>Actinomycetota</taxon>
        <taxon>Actinomycetes</taxon>
        <taxon>Micrococcales</taxon>
        <taxon>Brevibacteriaceae</taxon>
        <taxon>Brevibacterium</taxon>
    </lineage>
</organism>
<dbReference type="EMBL" id="CP017150">
    <property type="protein sequence ID" value="AOP53662.1"/>
    <property type="molecule type" value="Genomic_DNA"/>
</dbReference>
<accession>A0A1D7W3V3</accession>
<feature type="compositionally biased region" description="Acidic residues" evidence="1">
    <location>
        <begin position="31"/>
        <end position="55"/>
    </location>
</feature>
<sequence length="160" mass="17762">MTEQQITETTEEVEPVVEELSDENVQKSDGDLDTTEGTDEDSTPSDEDQVDDEPDTFPRDYVEKLRDENARYRQRAGQADDLAERLHHALVAATGRLMDPSDLEFDESHIKDPQELKASIDDLLKEKPYLGKRTPKGDIGQGASGGSGTVNLVDIMRSQA</sequence>
<dbReference type="AlphaFoldDB" id="A0A1D7W3V3"/>
<dbReference type="Proteomes" id="UP000094793">
    <property type="component" value="Chromosome"/>
</dbReference>
<gene>
    <name evidence="2" type="ORF">BLSMQ_1952</name>
</gene>
<feature type="compositionally biased region" description="Acidic residues" evidence="1">
    <location>
        <begin position="9"/>
        <end position="22"/>
    </location>
</feature>
<reference evidence="3" key="1">
    <citation type="submission" date="2016-09" db="EMBL/GenBank/DDBJ databases">
        <title>Complete Genome Sequence of Brevibacterium linens SMQ-1335.</title>
        <authorList>
            <person name="de Melo A.G."/>
            <person name="Labrie S.J."/>
            <person name="Dumaresq J."/>
            <person name="Roberts R.J."/>
            <person name="Tremblay D.M."/>
            <person name="Moineau S."/>
        </authorList>
    </citation>
    <scope>NUCLEOTIDE SEQUENCE [LARGE SCALE GENOMIC DNA]</scope>
    <source>
        <strain evidence="3">SMQ-1335</strain>
    </source>
</reference>
<feature type="compositionally biased region" description="Basic and acidic residues" evidence="1">
    <location>
        <begin position="56"/>
        <end position="71"/>
    </location>
</feature>
<evidence type="ECO:0000256" key="1">
    <source>
        <dbReference type="SAM" id="MobiDB-lite"/>
    </source>
</evidence>
<dbReference type="OrthoDB" id="3831049at2"/>
<dbReference type="KEGG" id="blin:BLSMQ_1952"/>
<name>A0A1D7W3V3_BREAU</name>
<proteinExistence type="predicted"/>
<feature type="compositionally biased region" description="Gly residues" evidence="1">
    <location>
        <begin position="139"/>
        <end position="148"/>
    </location>
</feature>
<dbReference type="RefSeq" id="WP_069600128.1">
    <property type="nucleotide sequence ID" value="NZ_CP017150.1"/>
</dbReference>
<evidence type="ECO:0000313" key="2">
    <source>
        <dbReference type="EMBL" id="AOP53662.1"/>
    </source>
</evidence>
<protein>
    <submittedName>
        <fullName evidence="2">Uncharacterized protein</fullName>
    </submittedName>
</protein>
<feature type="region of interest" description="Disordered" evidence="1">
    <location>
        <begin position="1"/>
        <end position="81"/>
    </location>
</feature>
<feature type="region of interest" description="Disordered" evidence="1">
    <location>
        <begin position="129"/>
        <end position="150"/>
    </location>
</feature>